<feature type="region of interest" description="Disordered" evidence="3">
    <location>
        <begin position="213"/>
        <end position="233"/>
    </location>
</feature>
<evidence type="ECO:0000256" key="3">
    <source>
        <dbReference type="SAM" id="MobiDB-lite"/>
    </source>
</evidence>
<dbReference type="EMBL" id="DSEC01000523">
    <property type="protein sequence ID" value="HER44249.1"/>
    <property type="molecule type" value="Genomic_DNA"/>
</dbReference>
<feature type="binding site" evidence="2">
    <location>
        <position position="359"/>
    </location>
    <ligand>
        <name>Zn(2+)</name>
        <dbReference type="ChEBI" id="CHEBI:29105"/>
        <note>catalytic</note>
    </ligand>
</feature>
<dbReference type="Gene3D" id="1.10.390.10">
    <property type="entry name" value="Neutral Protease Domain 2"/>
    <property type="match status" value="1"/>
</dbReference>
<reference evidence="5" key="1">
    <citation type="journal article" date="2020" name="mSystems">
        <title>Genome- and Community-Level Interaction Insights into Carbon Utilization and Element Cycling Functions of Hydrothermarchaeota in Hydrothermal Sediment.</title>
        <authorList>
            <person name="Zhou Z."/>
            <person name="Liu Y."/>
            <person name="Xu W."/>
            <person name="Pan J."/>
            <person name="Luo Z.H."/>
            <person name="Li M."/>
        </authorList>
    </citation>
    <scope>NUCLEOTIDE SEQUENCE [LARGE SCALE GENOMIC DNA]</scope>
    <source>
        <strain evidence="5">SpSt-1233</strain>
    </source>
</reference>
<keyword evidence="2" id="KW-0862">Zinc</keyword>
<feature type="domain" description="Peptidase M1 membrane alanine aminopeptidase" evidence="4">
    <location>
        <begin position="355"/>
        <end position="497"/>
    </location>
</feature>
<dbReference type="CDD" id="cd09604">
    <property type="entry name" value="M1_APN_like"/>
    <property type="match status" value="1"/>
</dbReference>
<dbReference type="InterPro" id="IPR027268">
    <property type="entry name" value="Peptidase_M4/M1_CTD_sf"/>
</dbReference>
<feature type="compositionally biased region" description="Basic and acidic residues" evidence="3">
    <location>
        <begin position="218"/>
        <end position="228"/>
    </location>
</feature>
<organism evidence="5">
    <name type="scientific">Eiseniibacteriota bacterium</name>
    <dbReference type="NCBI Taxonomy" id="2212470"/>
    <lineage>
        <taxon>Bacteria</taxon>
        <taxon>Candidatus Eiseniibacteriota</taxon>
    </lineage>
</organism>
<gene>
    <name evidence="5" type="ORF">ENO08_07310</name>
</gene>
<evidence type="ECO:0000256" key="2">
    <source>
        <dbReference type="PIRSR" id="PIRSR634015-3"/>
    </source>
</evidence>
<dbReference type="GO" id="GO:0008237">
    <property type="term" value="F:metallopeptidase activity"/>
    <property type="evidence" value="ECO:0007669"/>
    <property type="project" value="InterPro"/>
</dbReference>
<dbReference type="SUPFAM" id="SSF55486">
    <property type="entry name" value="Metalloproteases ('zincins'), catalytic domain"/>
    <property type="match status" value="1"/>
</dbReference>
<feature type="non-terminal residue" evidence="5">
    <location>
        <position position="1"/>
    </location>
</feature>
<feature type="non-terminal residue" evidence="5">
    <location>
        <position position="570"/>
    </location>
</feature>
<name>A0A7V2AW02_UNCEI</name>
<dbReference type="InterPro" id="IPR034015">
    <property type="entry name" value="M1_LTA4H"/>
</dbReference>
<comment type="caution">
    <text evidence="5">The sequence shown here is derived from an EMBL/GenBank/DDBJ whole genome shotgun (WGS) entry which is preliminary data.</text>
</comment>
<dbReference type="PANTHER" id="PTHR45726:SF3">
    <property type="entry name" value="LEUKOTRIENE A-4 HYDROLASE"/>
    <property type="match status" value="1"/>
</dbReference>
<protein>
    <submittedName>
        <fullName evidence="5">M1 family peptidase</fullName>
    </submittedName>
</protein>
<feature type="binding site" evidence="2">
    <location>
        <position position="363"/>
    </location>
    <ligand>
        <name>Zn(2+)</name>
        <dbReference type="ChEBI" id="CHEBI:29105"/>
        <note>catalytic</note>
    </ligand>
</feature>
<dbReference type="Proteomes" id="UP000886069">
    <property type="component" value="Unassembled WGS sequence"/>
</dbReference>
<sequence>VLHGTAAAQGPASQDLLSDYWQQRADYDIRCTLDIEAKMLTGIERLTYTNNSPDTLRRYFIHLYPNAYRSADSELYRDFHPGTWVFLRDLPEENRGWLEIDTMTVGGEPASFTIDGTVLAGDFPRPLPPGGTVIFDMAFREKIRKRIGRAGYLGNHYDMAQWYPKIAVYDKTGWHQDQFRTGEFYGEFGTYEVSITLPDQYVIAATGLPVEGDPGWTRNEKPEHKDGGGHPGADAGVIYGTDSSGMKQGRDDAGLSLSPKTVRFRAVDVHDFAWCADPLFVVEEAKVGAFSVMSFYRQWNSAWADSALARTVNAVRLLDSLVGPYGWPQISIVDSPTHGGMEYPMLVMNGSPDMSLIVHEVTHMWFYGMLANNERDDAWLDEGPAQYFMFDWLAASTGRKDLWNRIGDSVIELHRSGFAEPVATPYHEFESSGLTMVYNKSALFLRALRIMVGDEVFEEILREYFSNWKFRHVDGETFLAVCEDVTGLELDDFFKQWIYSAKTCDYTLDRFKRREEDGLHWADLRIKRRGDMILPITLEFRLADGTVVQERLDGMPREIEKSFSFESKPE</sequence>
<dbReference type="AlphaFoldDB" id="A0A7V2AW02"/>
<feature type="active site" description="Proton acceptor" evidence="1">
    <location>
        <position position="360"/>
    </location>
</feature>
<evidence type="ECO:0000259" key="4">
    <source>
        <dbReference type="Pfam" id="PF01433"/>
    </source>
</evidence>
<dbReference type="PANTHER" id="PTHR45726">
    <property type="entry name" value="LEUKOTRIENE A-4 HYDROLASE"/>
    <property type="match status" value="1"/>
</dbReference>
<keyword evidence="2" id="KW-0479">Metal-binding</keyword>
<evidence type="ECO:0000256" key="1">
    <source>
        <dbReference type="PIRSR" id="PIRSR634015-1"/>
    </source>
</evidence>
<dbReference type="GO" id="GO:0008270">
    <property type="term" value="F:zinc ion binding"/>
    <property type="evidence" value="ECO:0007669"/>
    <property type="project" value="InterPro"/>
</dbReference>
<comment type="cofactor">
    <cofactor evidence="2">
        <name>Zn(2+)</name>
        <dbReference type="ChEBI" id="CHEBI:29105"/>
    </cofactor>
    <text evidence="2">Binds 1 zinc ion per subunit.</text>
</comment>
<dbReference type="Pfam" id="PF01433">
    <property type="entry name" value="Peptidase_M1"/>
    <property type="match status" value="1"/>
</dbReference>
<accession>A0A7V2AW02</accession>
<feature type="binding site" evidence="2">
    <location>
        <position position="382"/>
    </location>
    <ligand>
        <name>Zn(2+)</name>
        <dbReference type="ChEBI" id="CHEBI:29105"/>
        <note>catalytic</note>
    </ligand>
</feature>
<feature type="active site" description="Proton donor" evidence="1">
    <location>
        <position position="438"/>
    </location>
</feature>
<dbReference type="InterPro" id="IPR014782">
    <property type="entry name" value="Peptidase_M1_dom"/>
</dbReference>
<proteinExistence type="predicted"/>
<evidence type="ECO:0000313" key="5">
    <source>
        <dbReference type="EMBL" id="HER44249.1"/>
    </source>
</evidence>